<evidence type="ECO:0000256" key="11">
    <source>
        <dbReference type="ARBA" id="ARBA00031393"/>
    </source>
</evidence>
<dbReference type="Gene3D" id="3.40.50.300">
    <property type="entry name" value="P-loop containing nucleotide triphosphate hydrolases"/>
    <property type="match status" value="1"/>
</dbReference>
<evidence type="ECO:0000256" key="13">
    <source>
        <dbReference type="HAMAP-Rule" id="MF_00065"/>
    </source>
</evidence>
<dbReference type="GO" id="GO:0070814">
    <property type="term" value="P:hydrogen sulfide biosynthetic process"/>
    <property type="evidence" value="ECO:0007669"/>
    <property type="project" value="UniProtKB-UniRule"/>
</dbReference>
<dbReference type="Pfam" id="PF01583">
    <property type="entry name" value="APS_kinase"/>
    <property type="match status" value="1"/>
</dbReference>
<keyword evidence="8 13" id="KW-0418">Kinase</keyword>
<evidence type="ECO:0000256" key="10">
    <source>
        <dbReference type="ARBA" id="ARBA00029724"/>
    </source>
</evidence>
<evidence type="ECO:0000256" key="2">
    <source>
        <dbReference type="ARBA" id="ARBA00002632"/>
    </source>
</evidence>
<dbReference type="KEGG" id="nkf:Nkreftii_001215"/>
<comment type="pathway">
    <text evidence="3 13 14">Sulfur metabolism; hydrogen sulfide biosynthesis; sulfite from sulfate: step 2/3.</text>
</comment>
<dbReference type="EC" id="2.7.1.25" evidence="5 13"/>
<protein>
    <recommendedName>
        <fullName evidence="5 13">Adenylyl-sulfate kinase</fullName>
        <ecNumber evidence="5 13">2.7.1.25</ecNumber>
    </recommendedName>
    <alternativeName>
        <fullName evidence="11 13">APS kinase</fullName>
    </alternativeName>
    <alternativeName>
        <fullName evidence="12 13">ATP adenosine-5'-phosphosulfate 3'-phosphotransferase</fullName>
    </alternativeName>
    <alternativeName>
        <fullName evidence="10 13">Adenosine-5'-phosphosulfate kinase</fullName>
    </alternativeName>
</protein>
<feature type="active site" description="Phosphoserine intermediate" evidence="13">
    <location>
        <position position="121"/>
    </location>
</feature>
<feature type="domain" description="APS kinase" evidence="15">
    <location>
        <begin position="39"/>
        <end position="188"/>
    </location>
</feature>
<evidence type="ECO:0000256" key="12">
    <source>
        <dbReference type="ARBA" id="ARBA00031464"/>
    </source>
</evidence>
<name>A0A7S8FD06_9BACT</name>
<evidence type="ECO:0000256" key="4">
    <source>
        <dbReference type="ARBA" id="ARBA00007008"/>
    </source>
</evidence>
<evidence type="ECO:0000256" key="6">
    <source>
        <dbReference type="ARBA" id="ARBA00022679"/>
    </source>
</evidence>
<dbReference type="GO" id="GO:0000103">
    <property type="term" value="P:sulfate assimilation"/>
    <property type="evidence" value="ECO:0007669"/>
    <property type="project" value="UniProtKB-UniRule"/>
</dbReference>
<dbReference type="Proteomes" id="UP000593737">
    <property type="component" value="Chromosome"/>
</dbReference>
<proteinExistence type="inferred from homology"/>
<dbReference type="GO" id="GO:0004020">
    <property type="term" value="F:adenylylsulfate kinase activity"/>
    <property type="evidence" value="ECO:0007669"/>
    <property type="project" value="UniProtKB-UniRule"/>
</dbReference>
<reference evidence="16 17" key="1">
    <citation type="journal article" date="2020" name="ISME J.">
        <title>Enrichment and physiological characterization of a novel comammox Nitrospira indicates ammonium inhibition of complete nitrification.</title>
        <authorList>
            <person name="Sakoula D."/>
            <person name="Koch H."/>
            <person name="Frank J."/>
            <person name="Jetten M.S.M."/>
            <person name="van Kessel M.A.H.J."/>
            <person name="Lucker S."/>
        </authorList>
    </citation>
    <scope>NUCLEOTIDE SEQUENCE [LARGE SCALE GENOMIC DNA]</scope>
    <source>
        <strain evidence="16">Comreactor17</strain>
    </source>
</reference>
<dbReference type="HAMAP" id="MF_00065">
    <property type="entry name" value="Adenylyl_sulf_kinase"/>
    <property type="match status" value="1"/>
</dbReference>
<dbReference type="InterPro" id="IPR027417">
    <property type="entry name" value="P-loop_NTPase"/>
</dbReference>
<comment type="similarity">
    <text evidence="4 13 14">Belongs to the APS kinase family.</text>
</comment>
<dbReference type="InterPro" id="IPR002891">
    <property type="entry name" value="APS"/>
</dbReference>
<keyword evidence="6 13" id="KW-0808">Transferase</keyword>
<comment type="function">
    <text evidence="2 13 14">Catalyzes the synthesis of activated sulfate.</text>
</comment>
<evidence type="ECO:0000256" key="9">
    <source>
        <dbReference type="ARBA" id="ARBA00022840"/>
    </source>
</evidence>
<evidence type="ECO:0000259" key="15">
    <source>
        <dbReference type="Pfam" id="PF01583"/>
    </source>
</evidence>
<dbReference type="GO" id="GO:0005524">
    <property type="term" value="F:ATP binding"/>
    <property type="evidence" value="ECO:0007669"/>
    <property type="project" value="UniProtKB-UniRule"/>
</dbReference>
<dbReference type="UniPathway" id="UPA00140">
    <property type="reaction ID" value="UER00205"/>
</dbReference>
<dbReference type="PANTHER" id="PTHR11055">
    <property type="entry name" value="BIFUNCTIONAL 3'-PHOSPHOADENOSINE 5'-PHOSPHOSULFATE SYNTHASE"/>
    <property type="match status" value="1"/>
</dbReference>
<dbReference type="NCBIfam" id="NF003013">
    <property type="entry name" value="PRK03846.1"/>
    <property type="match status" value="1"/>
</dbReference>
<accession>A0A7S8FD06</accession>
<keyword evidence="9 13" id="KW-0067">ATP-binding</keyword>
<organism evidence="16 17">
    <name type="scientific">Candidatus Nitrospira kreftii</name>
    <dbReference type="NCBI Taxonomy" id="2652173"/>
    <lineage>
        <taxon>Bacteria</taxon>
        <taxon>Pseudomonadati</taxon>
        <taxon>Nitrospirota</taxon>
        <taxon>Nitrospiria</taxon>
        <taxon>Nitrospirales</taxon>
        <taxon>Nitrospiraceae</taxon>
        <taxon>Nitrospira</taxon>
    </lineage>
</organism>
<dbReference type="InterPro" id="IPR059117">
    <property type="entry name" value="APS_kinase_dom"/>
</dbReference>
<dbReference type="EMBL" id="CP047423">
    <property type="protein sequence ID" value="QPD03441.1"/>
    <property type="molecule type" value="Genomic_DNA"/>
</dbReference>
<evidence type="ECO:0000256" key="3">
    <source>
        <dbReference type="ARBA" id="ARBA00004806"/>
    </source>
</evidence>
<comment type="catalytic activity">
    <reaction evidence="1 13 14">
        <text>adenosine 5'-phosphosulfate + ATP = 3'-phosphoadenylyl sulfate + ADP + H(+)</text>
        <dbReference type="Rhea" id="RHEA:24152"/>
        <dbReference type="ChEBI" id="CHEBI:15378"/>
        <dbReference type="ChEBI" id="CHEBI:30616"/>
        <dbReference type="ChEBI" id="CHEBI:58243"/>
        <dbReference type="ChEBI" id="CHEBI:58339"/>
        <dbReference type="ChEBI" id="CHEBI:456216"/>
        <dbReference type="EC" id="2.7.1.25"/>
    </reaction>
</comment>
<evidence type="ECO:0000256" key="8">
    <source>
        <dbReference type="ARBA" id="ARBA00022777"/>
    </source>
</evidence>
<dbReference type="PANTHER" id="PTHR11055:SF1">
    <property type="entry name" value="PAPS SYNTHETASE, ISOFORM D"/>
    <property type="match status" value="1"/>
</dbReference>
<dbReference type="CDD" id="cd02027">
    <property type="entry name" value="APSK"/>
    <property type="match status" value="1"/>
</dbReference>
<evidence type="ECO:0000256" key="14">
    <source>
        <dbReference type="RuleBase" id="RU004347"/>
    </source>
</evidence>
<feature type="binding site" evidence="13">
    <location>
        <begin position="47"/>
        <end position="54"/>
    </location>
    <ligand>
        <name>ATP</name>
        <dbReference type="ChEBI" id="CHEBI:30616"/>
    </ligand>
</feature>
<keyword evidence="7 13" id="KW-0547">Nucleotide-binding</keyword>
<evidence type="ECO:0000256" key="7">
    <source>
        <dbReference type="ARBA" id="ARBA00022741"/>
    </source>
</evidence>
<dbReference type="NCBIfam" id="TIGR00455">
    <property type="entry name" value="apsK"/>
    <property type="match status" value="1"/>
</dbReference>
<sequence>MSVKPNQHSLRTASSASKNVVWHHATVTRARREVQNGHRSAIVWFTGLSGSGKSTLAHAVEDHLHQRGCRSFVLDGDNVRHGLCGDLGFSAQDRQENIRRIGEMAKLFMEAGVIVLTAFISPYRADRERVRGMVECGDFIEIYCDAPIEVCEARDVKGMYKKARAGLISEFTGISSPYEIPENPEITVETGRFDLDVCVQQVMGEMERCGLAKLKGVEPESKREL</sequence>
<evidence type="ECO:0000313" key="16">
    <source>
        <dbReference type="EMBL" id="QPD03441.1"/>
    </source>
</evidence>
<dbReference type="SUPFAM" id="SSF52540">
    <property type="entry name" value="P-loop containing nucleoside triphosphate hydrolases"/>
    <property type="match status" value="1"/>
</dbReference>
<evidence type="ECO:0000313" key="17">
    <source>
        <dbReference type="Proteomes" id="UP000593737"/>
    </source>
</evidence>
<keyword evidence="13" id="KW-0597">Phosphoprotein</keyword>
<gene>
    <name evidence="13" type="primary">cysC</name>
    <name evidence="16" type="ORF">Nkreftii_001215</name>
</gene>
<evidence type="ECO:0000256" key="1">
    <source>
        <dbReference type="ARBA" id="ARBA00001823"/>
    </source>
</evidence>
<evidence type="ECO:0000256" key="5">
    <source>
        <dbReference type="ARBA" id="ARBA00012121"/>
    </source>
</evidence>
<dbReference type="FunFam" id="3.40.50.300:FF:000212">
    <property type="entry name" value="Adenylyl-sulfate kinase"/>
    <property type="match status" value="1"/>
</dbReference>
<dbReference type="AlphaFoldDB" id="A0A7S8FD06"/>